<organism evidence="1 2">
    <name type="scientific">Paucilactobacillus wasatchensis</name>
    <dbReference type="NCBI Taxonomy" id="1335616"/>
    <lineage>
        <taxon>Bacteria</taxon>
        <taxon>Bacillati</taxon>
        <taxon>Bacillota</taxon>
        <taxon>Bacilli</taxon>
        <taxon>Lactobacillales</taxon>
        <taxon>Lactobacillaceae</taxon>
        <taxon>Paucilactobacillus</taxon>
    </lineage>
</organism>
<dbReference type="AlphaFoldDB" id="A0A0D1ABU7"/>
<dbReference type="Proteomes" id="UP000032279">
    <property type="component" value="Unassembled WGS sequence"/>
</dbReference>
<dbReference type="PATRIC" id="fig|1335616.4.peg.203"/>
<reference evidence="1 2" key="1">
    <citation type="submission" date="2013-08" db="EMBL/GenBank/DDBJ databases">
        <title>Lactobacillus wasatchii sp. WDC04, a late gas producing bacteria isolated from aged chedder cheese.</title>
        <authorList>
            <person name="Oberg C.J."/>
            <person name="Culumber M."/>
            <person name="McMahon D.J."/>
            <person name="Broadbent J.R."/>
            <person name="Oberg T.S."/>
            <person name="Ortaki F."/>
        </authorList>
    </citation>
    <scope>NUCLEOTIDE SEQUENCE [LARGE SCALE GENOMIC DNA]</scope>
    <source>
        <strain evidence="1 2">WDC04</strain>
    </source>
</reference>
<comment type="caution">
    <text evidence="1">The sequence shown here is derived from an EMBL/GenBank/DDBJ whole genome shotgun (WGS) entry which is preliminary data.</text>
</comment>
<dbReference type="STRING" id="1335616.WDC_0204"/>
<sequence>MEKIKLNDTTQSLLNQVNQLYPGPVLVRFGEAKAGYLRHDQAKQEALPDGLIITVTDVTAPDYTASHELLHLLMLLQGFPQIFFNVSFGDPKLDEQLMVMSTDLYDIAMHLVVVTEQRKHGLIDEQIEQLYLKGIDETISVESDKDDDERTLRLLTLLDALVFYGEHGEQVVDHLTKRYPKAMQAARQLYQQLILKPIDSPFAMRRTIVKLFQQFDEQLSVWGLPELHNTEFTTLSSVLSERQLRLEVRQMFEIFHSDMDDRETHDKAYVGLNRNDRQNSFVLTPPQKDSANFFKDIYGKTVQELFDQLKMPYIVRK</sequence>
<proteinExistence type="predicted"/>
<dbReference type="OrthoDB" id="2246846at2"/>
<dbReference type="RefSeq" id="WP_044009942.1">
    <property type="nucleotide sequence ID" value="NZ_AWTT01000003.1"/>
</dbReference>
<accession>A0A0D1ABU7</accession>
<evidence type="ECO:0000313" key="1">
    <source>
        <dbReference type="EMBL" id="KIS04141.1"/>
    </source>
</evidence>
<dbReference type="EMBL" id="AWTT01000003">
    <property type="protein sequence ID" value="KIS04141.1"/>
    <property type="molecule type" value="Genomic_DNA"/>
</dbReference>
<name>A0A0D1ABU7_9LACO</name>
<evidence type="ECO:0008006" key="3">
    <source>
        <dbReference type="Google" id="ProtNLM"/>
    </source>
</evidence>
<gene>
    <name evidence="1" type="ORF">WDC_0204</name>
</gene>
<protein>
    <recommendedName>
        <fullName evidence="3">IpaB/EvcA family protein</fullName>
    </recommendedName>
</protein>
<evidence type="ECO:0000313" key="2">
    <source>
        <dbReference type="Proteomes" id="UP000032279"/>
    </source>
</evidence>
<keyword evidence="2" id="KW-1185">Reference proteome</keyword>